<dbReference type="GO" id="GO:0005737">
    <property type="term" value="C:cytoplasm"/>
    <property type="evidence" value="ECO:0007669"/>
    <property type="project" value="UniProtKB-SubCell"/>
</dbReference>
<feature type="domain" description="GST C-terminal" evidence="5">
    <location>
        <begin position="87"/>
        <end position="220"/>
    </location>
</feature>
<evidence type="ECO:0000313" key="7">
    <source>
        <dbReference type="Proteomes" id="UP000692954"/>
    </source>
</evidence>
<dbReference type="OrthoDB" id="288530at2759"/>
<dbReference type="InterPro" id="IPR010987">
    <property type="entry name" value="Glutathione-S-Trfase_C-like"/>
</dbReference>
<accession>A0A8S1LJI2</accession>
<dbReference type="EMBL" id="CAJJDN010000021">
    <property type="protein sequence ID" value="CAD8066511.1"/>
    <property type="molecule type" value="Genomic_DNA"/>
</dbReference>
<sequence>MSIQLYFNPISQPSRAVLALLILGNIPHDLHNIDLMKQEQNTPEYKKISPTGNVPSIVDGEIVLFESHTILKYLARKFKLEKFYPSDIVEQARLDQYLDWHHTGTRQITLTARDFVFYPKFFGKAAPENKDERFKELDWYLKAFEEIFLGNGKNKYILGFPEPTIADLTAICELVTLFMLNVDLATYPHLHQYLKQMLSIPEIKQVHQHAFGFTQKFTENLRQEYVDLMQ</sequence>
<keyword evidence="7" id="KW-1185">Reference proteome</keyword>
<proteinExistence type="predicted"/>
<protein>
    <recommendedName>
        <fullName evidence="8">Glutathione S-transferase</fullName>
    </recommendedName>
</protein>
<dbReference type="Pfam" id="PF14497">
    <property type="entry name" value="GST_C_3"/>
    <property type="match status" value="1"/>
</dbReference>
<evidence type="ECO:0000313" key="6">
    <source>
        <dbReference type="EMBL" id="CAD8066511.1"/>
    </source>
</evidence>
<dbReference type="InterPro" id="IPR051369">
    <property type="entry name" value="GST_Theta"/>
</dbReference>
<reference evidence="6" key="1">
    <citation type="submission" date="2021-01" db="EMBL/GenBank/DDBJ databases">
        <authorList>
            <consortium name="Genoscope - CEA"/>
            <person name="William W."/>
        </authorList>
    </citation>
    <scope>NUCLEOTIDE SEQUENCE</scope>
</reference>
<dbReference type="PROSITE" id="PS50405">
    <property type="entry name" value="GST_CTER"/>
    <property type="match status" value="1"/>
</dbReference>
<gene>
    <name evidence="6" type="ORF">PSON_ATCC_30995.1.T0210372</name>
</gene>
<dbReference type="PANTHER" id="PTHR43917:SF8">
    <property type="entry name" value="GH16740P-RELATED"/>
    <property type="match status" value="1"/>
</dbReference>
<organism evidence="6 7">
    <name type="scientific">Paramecium sonneborni</name>
    <dbReference type="NCBI Taxonomy" id="65129"/>
    <lineage>
        <taxon>Eukaryota</taxon>
        <taxon>Sar</taxon>
        <taxon>Alveolata</taxon>
        <taxon>Ciliophora</taxon>
        <taxon>Intramacronucleata</taxon>
        <taxon>Oligohymenophorea</taxon>
        <taxon>Peniculida</taxon>
        <taxon>Parameciidae</taxon>
        <taxon>Paramecium</taxon>
    </lineage>
</organism>
<dbReference type="Proteomes" id="UP000692954">
    <property type="component" value="Unassembled WGS sequence"/>
</dbReference>
<evidence type="ECO:0000259" key="4">
    <source>
        <dbReference type="PROSITE" id="PS50404"/>
    </source>
</evidence>
<dbReference type="PANTHER" id="PTHR43917">
    <property type="match status" value="1"/>
</dbReference>
<comment type="caution">
    <text evidence="6">The sequence shown here is derived from an EMBL/GenBank/DDBJ whole genome shotgun (WGS) entry which is preliminary data.</text>
</comment>
<dbReference type="InterPro" id="IPR004046">
    <property type="entry name" value="GST_C"/>
</dbReference>
<keyword evidence="2" id="KW-0963">Cytoplasm</keyword>
<dbReference type="GO" id="GO:0004364">
    <property type="term" value="F:glutathione transferase activity"/>
    <property type="evidence" value="ECO:0007669"/>
    <property type="project" value="TreeGrafter"/>
</dbReference>
<dbReference type="InterPro" id="IPR004045">
    <property type="entry name" value="Glutathione_S-Trfase_N"/>
</dbReference>
<dbReference type="FunFam" id="3.40.30.10:FF:000202">
    <property type="entry name" value="glutathione S-transferase 1"/>
    <property type="match status" value="1"/>
</dbReference>
<dbReference type="SFLD" id="SFLDG00358">
    <property type="entry name" value="Main_(cytGST)"/>
    <property type="match status" value="1"/>
</dbReference>
<dbReference type="SFLD" id="SFLDS00019">
    <property type="entry name" value="Glutathione_Transferase_(cytos"/>
    <property type="match status" value="1"/>
</dbReference>
<dbReference type="GO" id="GO:0006749">
    <property type="term" value="P:glutathione metabolic process"/>
    <property type="evidence" value="ECO:0007669"/>
    <property type="project" value="TreeGrafter"/>
</dbReference>
<dbReference type="FunFam" id="1.20.1050.10:FF:000039">
    <property type="entry name" value="Glutathione S-transferase theta-1"/>
    <property type="match status" value="1"/>
</dbReference>
<comment type="subcellular location">
    <subcellularLocation>
        <location evidence="1">Cytoplasm</location>
    </subcellularLocation>
</comment>
<dbReference type="AlphaFoldDB" id="A0A8S1LJI2"/>
<dbReference type="PROSITE" id="PS50404">
    <property type="entry name" value="GST_NTER"/>
    <property type="match status" value="1"/>
</dbReference>
<keyword evidence="3" id="KW-0808">Transferase</keyword>
<name>A0A8S1LJI2_9CILI</name>
<evidence type="ECO:0000256" key="2">
    <source>
        <dbReference type="ARBA" id="ARBA00022490"/>
    </source>
</evidence>
<dbReference type="InterPro" id="IPR040079">
    <property type="entry name" value="Glutathione_S-Trfase"/>
</dbReference>
<evidence type="ECO:0000259" key="5">
    <source>
        <dbReference type="PROSITE" id="PS50405"/>
    </source>
</evidence>
<feature type="domain" description="GST N-terminal" evidence="4">
    <location>
        <begin position="1"/>
        <end position="82"/>
    </location>
</feature>
<dbReference type="Pfam" id="PF13417">
    <property type="entry name" value="GST_N_3"/>
    <property type="match status" value="1"/>
</dbReference>
<evidence type="ECO:0000256" key="1">
    <source>
        <dbReference type="ARBA" id="ARBA00004496"/>
    </source>
</evidence>
<evidence type="ECO:0008006" key="8">
    <source>
        <dbReference type="Google" id="ProtNLM"/>
    </source>
</evidence>
<evidence type="ECO:0000256" key="3">
    <source>
        <dbReference type="ARBA" id="ARBA00022679"/>
    </source>
</evidence>